<dbReference type="Proteomes" id="UP000580568">
    <property type="component" value="Unassembled WGS sequence"/>
</dbReference>
<comment type="caution">
    <text evidence="2">The sequence shown here is derived from an EMBL/GenBank/DDBJ whole genome shotgun (WGS) entry which is preliminary data.</text>
</comment>
<organism evidence="2 3">
    <name type="scientific">Clostridium fungisolvens</name>
    <dbReference type="NCBI Taxonomy" id="1604897"/>
    <lineage>
        <taxon>Bacteria</taxon>
        <taxon>Bacillati</taxon>
        <taxon>Bacillota</taxon>
        <taxon>Clostridia</taxon>
        <taxon>Eubacteriales</taxon>
        <taxon>Clostridiaceae</taxon>
        <taxon>Clostridium</taxon>
    </lineage>
</organism>
<evidence type="ECO:0000313" key="3">
    <source>
        <dbReference type="Proteomes" id="UP000580568"/>
    </source>
</evidence>
<dbReference type="InterPro" id="IPR058355">
    <property type="entry name" value="DUF8042"/>
</dbReference>
<name>A0A6V8SIQ5_9CLOT</name>
<reference evidence="2 3" key="1">
    <citation type="submission" date="2020-07" db="EMBL/GenBank/DDBJ databases">
        <title>A new beta-1,3-glucan-decomposing anaerobic bacterium isolated from anoxic soil subjected to biological soil disinfestation.</title>
        <authorList>
            <person name="Ueki A."/>
            <person name="Tonouchi A."/>
        </authorList>
    </citation>
    <scope>NUCLEOTIDE SEQUENCE [LARGE SCALE GENOMIC DNA]</scope>
    <source>
        <strain evidence="2 3">TW1</strain>
    </source>
</reference>
<protein>
    <recommendedName>
        <fullName evidence="1">DUF8042 domain-containing protein</fullName>
    </recommendedName>
</protein>
<keyword evidence="3" id="KW-1185">Reference proteome</keyword>
<gene>
    <name evidence="2" type="ORF">bsdtw1_03223</name>
</gene>
<proteinExistence type="predicted"/>
<dbReference type="Pfam" id="PF26154">
    <property type="entry name" value="DUF8042"/>
    <property type="match status" value="1"/>
</dbReference>
<sequence>MNNNENLEIASEAYEYCEKLYDGMGSLVNNINDRNLNDLEIYFKNILTGFNWIIEVIILLRNIHKQDIDLAIIQQKITSYTEAYNNLDLLLLSDIIEYELMAEVEGVYKLLAETIMALQNNN</sequence>
<accession>A0A6V8SIQ5</accession>
<evidence type="ECO:0000259" key="1">
    <source>
        <dbReference type="Pfam" id="PF26154"/>
    </source>
</evidence>
<dbReference type="EMBL" id="BLZR01000001">
    <property type="protein sequence ID" value="GFP77109.1"/>
    <property type="molecule type" value="Genomic_DNA"/>
</dbReference>
<dbReference type="AlphaFoldDB" id="A0A6V8SIQ5"/>
<feature type="domain" description="DUF8042" evidence="1">
    <location>
        <begin position="4"/>
        <end position="106"/>
    </location>
</feature>
<evidence type="ECO:0000313" key="2">
    <source>
        <dbReference type="EMBL" id="GFP77109.1"/>
    </source>
</evidence>
<dbReference type="RefSeq" id="WP_183278498.1">
    <property type="nucleotide sequence ID" value="NZ_BLZR01000001.1"/>
</dbReference>